<gene>
    <name evidence="15" type="ORF">KFE25_006812</name>
</gene>
<feature type="domain" description="Quinolinate phosphoribosyl transferase C-terminal" evidence="13">
    <location>
        <begin position="119"/>
        <end position="288"/>
    </location>
</feature>
<evidence type="ECO:0000313" key="16">
    <source>
        <dbReference type="Proteomes" id="UP000751190"/>
    </source>
</evidence>
<dbReference type="PIRSF" id="PIRSF006250">
    <property type="entry name" value="NadC_ModD"/>
    <property type="match status" value="1"/>
</dbReference>
<organism evidence="15 16">
    <name type="scientific">Diacronema lutheri</name>
    <name type="common">Unicellular marine alga</name>
    <name type="synonym">Monochrysis lutheri</name>
    <dbReference type="NCBI Taxonomy" id="2081491"/>
    <lineage>
        <taxon>Eukaryota</taxon>
        <taxon>Haptista</taxon>
        <taxon>Haptophyta</taxon>
        <taxon>Pavlovophyceae</taxon>
        <taxon>Pavlovales</taxon>
        <taxon>Pavlovaceae</taxon>
        <taxon>Diacronema</taxon>
    </lineage>
</organism>
<evidence type="ECO:0000256" key="2">
    <source>
        <dbReference type="ARBA" id="ARBA00004893"/>
    </source>
</evidence>
<dbReference type="GO" id="GO:0034213">
    <property type="term" value="P:quinolinate catabolic process"/>
    <property type="evidence" value="ECO:0007669"/>
    <property type="project" value="TreeGrafter"/>
</dbReference>
<comment type="subunit">
    <text evidence="4 12">Hexamer formed by 3 homodimers.</text>
</comment>
<reference evidence="15" key="1">
    <citation type="submission" date="2021-05" db="EMBL/GenBank/DDBJ databases">
        <title>The genome of the haptophyte Pavlova lutheri (Diacronema luteri, Pavlovales) - a model for lipid biosynthesis in eukaryotic algae.</title>
        <authorList>
            <person name="Hulatt C.J."/>
            <person name="Posewitz M.C."/>
        </authorList>
    </citation>
    <scope>NUCLEOTIDE SEQUENCE</scope>
    <source>
        <strain evidence="15">NIVA-4/92</strain>
    </source>
</reference>
<comment type="pathway">
    <text evidence="2 12">Cofactor biosynthesis; NAD(+) biosynthesis; nicotinate D-ribonucleotide from quinolinate: step 1/1.</text>
</comment>
<dbReference type="EMBL" id="JAGTXO010000005">
    <property type="protein sequence ID" value="KAG8467760.1"/>
    <property type="molecule type" value="Genomic_DNA"/>
</dbReference>
<dbReference type="FunFam" id="3.20.20.70:FF:000090">
    <property type="entry name" value="Nicotinate-nucleotide pyrophosphorylase [carboxylating]"/>
    <property type="match status" value="1"/>
</dbReference>
<dbReference type="OMA" id="DIVMCDN"/>
<feature type="domain" description="Quinolinate phosphoribosyl transferase N-terminal" evidence="14">
    <location>
        <begin position="38"/>
        <end position="117"/>
    </location>
</feature>
<comment type="caution">
    <text evidence="15">The sequence shown here is derived from an EMBL/GenBank/DDBJ whole genome shotgun (WGS) entry which is preliminary data.</text>
</comment>
<comment type="function">
    <text evidence="1 12">Involved in the catabolism of quinolinic acid (QA).</text>
</comment>
<evidence type="ECO:0000256" key="4">
    <source>
        <dbReference type="ARBA" id="ARBA00011218"/>
    </source>
</evidence>
<evidence type="ECO:0000256" key="3">
    <source>
        <dbReference type="ARBA" id="ARBA00009400"/>
    </source>
</evidence>
<dbReference type="InterPro" id="IPR027277">
    <property type="entry name" value="NadC/ModD"/>
</dbReference>
<keyword evidence="7 12" id="KW-0662">Pyridine nucleotide biosynthesis</keyword>
<keyword evidence="16" id="KW-1185">Reference proteome</keyword>
<evidence type="ECO:0000259" key="13">
    <source>
        <dbReference type="Pfam" id="PF01729"/>
    </source>
</evidence>
<dbReference type="FunFam" id="3.90.1170.20:FF:000003">
    <property type="entry name" value="Nicotinate-nucleotide pyrophosphorylase [carboxylating]"/>
    <property type="match status" value="1"/>
</dbReference>
<evidence type="ECO:0000256" key="1">
    <source>
        <dbReference type="ARBA" id="ARBA00003237"/>
    </source>
</evidence>
<sequence>MASEDAFVDLLPTEWKASVHAWLKEDTPAFDVGGFVVGNKPEVAHLFAKSPGMLCGVPFVDAVFEICGCEVEWHMREGSTIELRDGASKVHVATVRGPARKLLLGERTALNTLSRASGVATRAHSAVQKARAAGWAGAVAGTRKTTPGFRLVEKYALLVAGADTHRYDLSHMVMLKDNHVWSCGSITQAVAKARRAAGFSTKIEVEARTLAEGLEAAAAGADIVMLDNFEADALKAAAAELKRAHPHVLIEASGGITVDNLTQFASVHVDIISKSYHQGYDVVDFSLKIMPGAR</sequence>
<keyword evidence="9 12" id="KW-0808">Transferase</keyword>
<evidence type="ECO:0000259" key="14">
    <source>
        <dbReference type="Pfam" id="PF02749"/>
    </source>
</evidence>
<dbReference type="Gene3D" id="3.90.1170.20">
    <property type="entry name" value="Quinolinate phosphoribosyl transferase, N-terminal domain"/>
    <property type="match status" value="1"/>
</dbReference>
<dbReference type="UniPathway" id="UPA00253">
    <property type="reaction ID" value="UER00331"/>
</dbReference>
<evidence type="ECO:0000256" key="8">
    <source>
        <dbReference type="ARBA" id="ARBA00022676"/>
    </source>
</evidence>
<dbReference type="GO" id="GO:0005737">
    <property type="term" value="C:cytoplasm"/>
    <property type="evidence" value="ECO:0007669"/>
    <property type="project" value="TreeGrafter"/>
</dbReference>
<dbReference type="InterPro" id="IPR037128">
    <property type="entry name" value="Quinolinate_PRibosylTase_N_sf"/>
</dbReference>
<dbReference type="Proteomes" id="UP000751190">
    <property type="component" value="Unassembled WGS sequence"/>
</dbReference>
<dbReference type="GO" id="GO:0004514">
    <property type="term" value="F:nicotinate-nucleotide diphosphorylase (carboxylating) activity"/>
    <property type="evidence" value="ECO:0007669"/>
    <property type="project" value="UniProtKB-EC"/>
</dbReference>
<keyword evidence="8 12" id="KW-0328">Glycosyltransferase</keyword>
<dbReference type="AlphaFoldDB" id="A0A8J5XTR3"/>
<evidence type="ECO:0000256" key="6">
    <source>
        <dbReference type="ARBA" id="ARBA00020990"/>
    </source>
</evidence>
<dbReference type="Pfam" id="PF01729">
    <property type="entry name" value="QRPTase_C"/>
    <property type="match status" value="1"/>
</dbReference>
<dbReference type="PANTHER" id="PTHR32179:SF3">
    <property type="entry name" value="NICOTINATE-NUCLEOTIDE PYROPHOSPHORYLASE [CARBOXYLATING]"/>
    <property type="match status" value="1"/>
</dbReference>
<dbReference type="NCBIfam" id="TIGR00078">
    <property type="entry name" value="nadC"/>
    <property type="match status" value="1"/>
</dbReference>
<evidence type="ECO:0000256" key="5">
    <source>
        <dbReference type="ARBA" id="ARBA00011944"/>
    </source>
</evidence>
<dbReference type="EC" id="2.4.2.19" evidence="5 12"/>
<dbReference type="GO" id="GO:0009435">
    <property type="term" value="P:NAD+ biosynthetic process"/>
    <property type="evidence" value="ECO:0007669"/>
    <property type="project" value="UniProtKB-UniPathway"/>
</dbReference>
<proteinExistence type="inferred from homology"/>
<name>A0A8J5XTR3_DIALT</name>
<dbReference type="InterPro" id="IPR036068">
    <property type="entry name" value="Nicotinate_pribotase-like_C"/>
</dbReference>
<comment type="catalytic activity">
    <reaction evidence="11 12">
        <text>nicotinate beta-D-ribonucleotide + CO2 + diphosphate = quinolinate + 5-phospho-alpha-D-ribose 1-diphosphate + 2 H(+)</text>
        <dbReference type="Rhea" id="RHEA:12733"/>
        <dbReference type="ChEBI" id="CHEBI:15378"/>
        <dbReference type="ChEBI" id="CHEBI:16526"/>
        <dbReference type="ChEBI" id="CHEBI:29959"/>
        <dbReference type="ChEBI" id="CHEBI:33019"/>
        <dbReference type="ChEBI" id="CHEBI:57502"/>
        <dbReference type="ChEBI" id="CHEBI:58017"/>
        <dbReference type="EC" id="2.4.2.19"/>
    </reaction>
</comment>
<dbReference type="CDD" id="cd01572">
    <property type="entry name" value="QPRTase"/>
    <property type="match status" value="1"/>
</dbReference>
<dbReference type="InterPro" id="IPR002638">
    <property type="entry name" value="Quinolinate_PRibosylTrfase_C"/>
</dbReference>
<dbReference type="Gene3D" id="3.20.20.70">
    <property type="entry name" value="Aldolase class I"/>
    <property type="match status" value="1"/>
</dbReference>
<evidence type="ECO:0000256" key="7">
    <source>
        <dbReference type="ARBA" id="ARBA00022642"/>
    </source>
</evidence>
<dbReference type="OrthoDB" id="10067394at2759"/>
<dbReference type="InterPro" id="IPR013785">
    <property type="entry name" value="Aldolase_TIM"/>
</dbReference>
<evidence type="ECO:0000256" key="11">
    <source>
        <dbReference type="ARBA" id="ARBA00047445"/>
    </source>
</evidence>
<accession>A0A8J5XTR3</accession>
<dbReference type="InterPro" id="IPR004393">
    <property type="entry name" value="NadC"/>
</dbReference>
<dbReference type="InterPro" id="IPR022412">
    <property type="entry name" value="Quinolinate_PRibosylTrfase_N"/>
</dbReference>
<dbReference type="SUPFAM" id="SSF54675">
    <property type="entry name" value="Nicotinate/Quinolinate PRTase N-terminal domain-like"/>
    <property type="match status" value="1"/>
</dbReference>
<dbReference type="PANTHER" id="PTHR32179">
    <property type="entry name" value="NICOTINATE-NUCLEOTIDE PYROPHOSPHORYLASE [CARBOXYLATING]"/>
    <property type="match status" value="1"/>
</dbReference>
<evidence type="ECO:0000256" key="12">
    <source>
        <dbReference type="PIRNR" id="PIRNR006250"/>
    </source>
</evidence>
<comment type="similarity">
    <text evidence="3 12">Belongs to the NadC/ModD family.</text>
</comment>
<dbReference type="Pfam" id="PF02749">
    <property type="entry name" value="QRPTase_N"/>
    <property type="match status" value="1"/>
</dbReference>
<evidence type="ECO:0000256" key="10">
    <source>
        <dbReference type="ARBA" id="ARBA00033102"/>
    </source>
</evidence>
<evidence type="ECO:0000256" key="9">
    <source>
        <dbReference type="ARBA" id="ARBA00022679"/>
    </source>
</evidence>
<protein>
    <recommendedName>
        <fullName evidence="6 12">Nicotinate-nucleotide pyrophosphorylase [carboxylating]</fullName>
        <ecNumber evidence="5 12">2.4.2.19</ecNumber>
    </recommendedName>
    <alternativeName>
        <fullName evidence="10 12">Quinolinate phosphoribosyltransferase [decarboxylating]</fullName>
    </alternativeName>
</protein>
<evidence type="ECO:0000313" key="15">
    <source>
        <dbReference type="EMBL" id="KAG8467760.1"/>
    </source>
</evidence>
<dbReference type="SUPFAM" id="SSF51690">
    <property type="entry name" value="Nicotinate/Quinolinate PRTase C-terminal domain-like"/>
    <property type="match status" value="1"/>
</dbReference>